<reference evidence="1" key="1">
    <citation type="journal article" date="2014" name="Int. J. Syst. Evol. Microbiol.">
        <title>Complete genome sequence of Corynebacterium casei LMG S-19264T (=DSM 44701T), isolated from a smear-ripened cheese.</title>
        <authorList>
            <consortium name="US DOE Joint Genome Institute (JGI-PGF)"/>
            <person name="Walter F."/>
            <person name="Albersmeier A."/>
            <person name="Kalinowski J."/>
            <person name="Ruckert C."/>
        </authorList>
    </citation>
    <scope>NUCLEOTIDE SEQUENCE</scope>
    <source>
        <strain evidence="1">CGMCC 1.12921</strain>
    </source>
</reference>
<sequence length="269" mass="31052">MSNETTGLESRIYPGAVSHRRIRPVSHRFAYRVFSLLIDIDELPRLDAAHRWFAHNRLALMSFHDKDHGAKDGRPLRPWIEEKLAEGGFGFTPGRVKLLCFPRLFGFVFNPLSVWFCYDTDDVLRAVLYEVRNTFGQWRGYMMPVDADRAPGEMIRQACDKEFYVSPLMEMDCRYHFTLAEPGERLSIAIRETRADERTLLAVQTGTAQAFNDKNLLRTFLSHPLMYFKIVAAIHWQAIRTLIKGAPFRANPQTQTGDVLYPAREKPAE</sequence>
<dbReference type="EMBL" id="BMGH01000001">
    <property type="protein sequence ID" value="GGD10862.1"/>
    <property type="molecule type" value="Genomic_DNA"/>
</dbReference>
<name>A0A8J2V7M0_9PROT</name>
<dbReference type="Pfam" id="PF07103">
    <property type="entry name" value="DUF1365"/>
    <property type="match status" value="1"/>
</dbReference>
<protein>
    <submittedName>
        <fullName evidence="1">DUF1365 domain-containing protein</fullName>
    </submittedName>
</protein>
<gene>
    <name evidence="1" type="ORF">GCM10011342_19640</name>
</gene>
<dbReference type="InterPro" id="IPR010775">
    <property type="entry name" value="DUF1365"/>
</dbReference>
<reference evidence="1" key="2">
    <citation type="submission" date="2020-09" db="EMBL/GenBank/DDBJ databases">
        <authorList>
            <person name="Sun Q."/>
            <person name="Zhou Y."/>
        </authorList>
    </citation>
    <scope>NUCLEOTIDE SEQUENCE</scope>
    <source>
        <strain evidence="1">CGMCC 1.12921</strain>
    </source>
</reference>
<keyword evidence="2" id="KW-1185">Reference proteome</keyword>
<evidence type="ECO:0000313" key="1">
    <source>
        <dbReference type="EMBL" id="GGD10862.1"/>
    </source>
</evidence>
<comment type="caution">
    <text evidence="1">The sequence shown here is derived from an EMBL/GenBank/DDBJ whole genome shotgun (WGS) entry which is preliminary data.</text>
</comment>
<dbReference type="RefSeq" id="WP_188158589.1">
    <property type="nucleotide sequence ID" value="NZ_BMGH01000001.1"/>
</dbReference>
<accession>A0A8J2V7M0</accession>
<evidence type="ECO:0000313" key="2">
    <source>
        <dbReference type="Proteomes" id="UP000613582"/>
    </source>
</evidence>
<proteinExistence type="predicted"/>
<dbReference type="AlphaFoldDB" id="A0A8J2V7M0"/>
<organism evidence="1 2">
    <name type="scientific">Aquisalinus flavus</name>
    <dbReference type="NCBI Taxonomy" id="1526572"/>
    <lineage>
        <taxon>Bacteria</taxon>
        <taxon>Pseudomonadati</taxon>
        <taxon>Pseudomonadota</taxon>
        <taxon>Alphaproteobacteria</taxon>
        <taxon>Parvularculales</taxon>
        <taxon>Parvularculaceae</taxon>
        <taxon>Aquisalinus</taxon>
    </lineage>
</organism>
<dbReference type="PANTHER" id="PTHR33973:SF4">
    <property type="entry name" value="OS07G0153300 PROTEIN"/>
    <property type="match status" value="1"/>
</dbReference>
<dbReference type="Proteomes" id="UP000613582">
    <property type="component" value="Unassembled WGS sequence"/>
</dbReference>
<dbReference type="PANTHER" id="PTHR33973">
    <property type="entry name" value="OS07G0153300 PROTEIN"/>
    <property type="match status" value="1"/>
</dbReference>